<accession>A0AAW0BJE4</accession>
<organism evidence="2 3">
    <name type="scientific">Paramarasmius palmivorus</name>
    <dbReference type="NCBI Taxonomy" id="297713"/>
    <lineage>
        <taxon>Eukaryota</taxon>
        <taxon>Fungi</taxon>
        <taxon>Dikarya</taxon>
        <taxon>Basidiomycota</taxon>
        <taxon>Agaricomycotina</taxon>
        <taxon>Agaricomycetes</taxon>
        <taxon>Agaricomycetidae</taxon>
        <taxon>Agaricales</taxon>
        <taxon>Marasmiineae</taxon>
        <taxon>Marasmiaceae</taxon>
        <taxon>Paramarasmius</taxon>
    </lineage>
</organism>
<evidence type="ECO:0000313" key="2">
    <source>
        <dbReference type="EMBL" id="KAK7025993.1"/>
    </source>
</evidence>
<keyword evidence="3" id="KW-1185">Reference proteome</keyword>
<evidence type="ECO:0000313" key="3">
    <source>
        <dbReference type="Proteomes" id="UP001383192"/>
    </source>
</evidence>
<dbReference type="InterPro" id="IPR046528">
    <property type="entry name" value="DUF6593"/>
</dbReference>
<dbReference type="Pfam" id="PF20236">
    <property type="entry name" value="DUF6593"/>
    <property type="match status" value="1"/>
</dbReference>
<dbReference type="Proteomes" id="UP001383192">
    <property type="component" value="Unassembled WGS sequence"/>
</dbReference>
<protein>
    <recommendedName>
        <fullName evidence="1">DUF6593 domain-containing protein</fullName>
    </recommendedName>
</protein>
<evidence type="ECO:0000259" key="1">
    <source>
        <dbReference type="Pfam" id="PF20236"/>
    </source>
</evidence>
<feature type="domain" description="DUF6593" evidence="1">
    <location>
        <begin position="8"/>
        <end position="157"/>
    </location>
</feature>
<dbReference type="AlphaFoldDB" id="A0AAW0BJE4"/>
<comment type="caution">
    <text evidence="2">The sequence shown here is derived from an EMBL/GenBank/DDBJ whole genome shotgun (WGS) entry which is preliminary data.</text>
</comment>
<name>A0AAW0BJE4_9AGAR</name>
<sequence>MEFIFSKDDVRNSTLTLLTNEPIYEISTSSKSLLAETTVIKKFRRDGESEYMGLIELHGTREDECRVWGRNMPPKSESFWKSAKSFVASNGQKYTWKMKSNANQELRDQSDNTIATWERSHTGIFSKRPRPAKLSISHAAVSVADDIVSTFVVVEQWTRINRSAAASSVVVA</sequence>
<gene>
    <name evidence="2" type="ORF">VNI00_015824</name>
</gene>
<proteinExistence type="predicted"/>
<reference evidence="2 3" key="1">
    <citation type="submission" date="2024-01" db="EMBL/GenBank/DDBJ databases">
        <title>A draft genome for a cacao thread blight-causing isolate of Paramarasmius palmivorus.</title>
        <authorList>
            <person name="Baruah I.K."/>
            <person name="Bukari Y."/>
            <person name="Amoako-Attah I."/>
            <person name="Meinhardt L.W."/>
            <person name="Bailey B.A."/>
            <person name="Cohen S.P."/>
        </authorList>
    </citation>
    <scope>NUCLEOTIDE SEQUENCE [LARGE SCALE GENOMIC DNA]</scope>
    <source>
        <strain evidence="2 3">GH-12</strain>
    </source>
</reference>
<dbReference type="EMBL" id="JAYKXP010000109">
    <property type="protein sequence ID" value="KAK7025993.1"/>
    <property type="molecule type" value="Genomic_DNA"/>
</dbReference>